<dbReference type="EMBL" id="CAJNOK010009574">
    <property type="protein sequence ID" value="CAF1093236.1"/>
    <property type="molecule type" value="Genomic_DNA"/>
</dbReference>
<sequence length="158" mass="18392">MSSSGGDAPGPVADSSSSTTTTNRNSVRIPMELVPDVEQVNPLLRWYRTVIHSFNPEPFPTKTVIYSPFDSFAENLFTGYGGSCQKFAKQYRMCTHLLSQKRHDICKDEWDDYFECTHNLKKMLRYQYMYQHRVKKGLPFPEDPVIDGYNWPKFKYLS</sequence>
<dbReference type="EMBL" id="CAJOBA010009592">
    <property type="protein sequence ID" value="CAF3854777.1"/>
    <property type="molecule type" value="Genomic_DNA"/>
</dbReference>
<keyword evidence="18" id="KW-1185">Reference proteome</keyword>
<feature type="disulfide bond" evidence="12">
    <location>
        <begin position="94"/>
        <end position="106"/>
    </location>
</feature>
<evidence type="ECO:0000313" key="14">
    <source>
        <dbReference type="EMBL" id="CAF0781829.1"/>
    </source>
</evidence>
<evidence type="ECO:0000256" key="9">
    <source>
        <dbReference type="ARBA" id="ARBA00023128"/>
    </source>
</evidence>
<keyword evidence="10" id="KW-0472">Membrane</keyword>
<evidence type="ECO:0000256" key="10">
    <source>
        <dbReference type="ARBA" id="ARBA00023136"/>
    </source>
</evidence>
<dbReference type="EMBL" id="CAJOBC010000281">
    <property type="protein sequence ID" value="CAF3565239.1"/>
    <property type="molecule type" value="Genomic_DNA"/>
</dbReference>
<evidence type="ECO:0000256" key="12">
    <source>
        <dbReference type="PIRSR" id="PIRSR619342-50"/>
    </source>
</evidence>
<evidence type="ECO:0000313" key="18">
    <source>
        <dbReference type="Proteomes" id="UP000663829"/>
    </source>
</evidence>
<dbReference type="EMBL" id="CAJNOQ010000281">
    <property type="protein sequence ID" value="CAF0781829.1"/>
    <property type="molecule type" value="Genomic_DNA"/>
</dbReference>
<dbReference type="Proteomes" id="UP000663829">
    <property type="component" value="Unassembled WGS sequence"/>
</dbReference>
<evidence type="ECO:0000256" key="4">
    <source>
        <dbReference type="ARBA" id="ARBA00007372"/>
    </source>
</evidence>
<gene>
    <name evidence="14" type="ORF">GPM918_LOCUS2514</name>
    <name evidence="15" type="ORF">OVA965_LOCUS18921</name>
    <name evidence="16" type="ORF">SRO942_LOCUS2514</name>
    <name evidence="17" type="ORF">TMI583_LOCUS18934</name>
</gene>
<evidence type="ECO:0000313" key="15">
    <source>
        <dbReference type="EMBL" id="CAF1093236.1"/>
    </source>
</evidence>
<feature type="disulfide bond" evidence="12">
    <location>
        <begin position="84"/>
        <end position="116"/>
    </location>
</feature>
<reference evidence="14" key="1">
    <citation type="submission" date="2021-02" db="EMBL/GenBank/DDBJ databases">
        <authorList>
            <person name="Nowell W R."/>
        </authorList>
    </citation>
    <scope>NUCLEOTIDE SEQUENCE</scope>
</reference>
<keyword evidence="11 12" id="KW-1015">Disulfide bond</keyword>
<evidence type="ECO:0000256" key="6">
    <source>
        <dbReference type="ARBA" id="ARBA00022660"/>
    </source>
</evidence>
<evidence type="ECO:0000256" key="7">
    <source>
        <dbReference type="ARBA" id="ARBA00022792"/>
    </source>
</evidence>
<comment type="caution">
    <text evidence="14">The sequence shown here is derived from an EMBL/GenBank/DDBJ whole genome shotgun (WGS) entry which is preliminary data.</text>
</comment>
<dbReference type="Pfam" id="PF10200">
    <property type="entry name" value="Ndufs5"/>
    <property type="match status" value="1"/>
</dbReference>
<evidence type="ECO:0000313" key="16">
    <source>
        <dbReference type="EMBL" id="CAF3565239.1"/>
    </source>
</evidence>
<dbReference type="Proteomes" id="UP000682733">
    <property type="component" value="Unassembled WGS sequence"/>
</dbReference>
<comment type="function">
    <text evidence="1">Accessory subunit of the mitochondrial membrane respiratory chain NADH dehydrogenase (Complex I), that is believed not to be involved in catalysis. Complex I functions in the transfer of electrons from NADH to the respiratory chain. The immediate electron acceptor for the enzyme is believed to be ubiquinone.</text>
</comment>
<keyword evidence="9" id="KW-0496">Mitochondrion</keyword>
<evidence type="ECO:0000256" key="2">
    <source>
        <dbReference type="ARBA" id="ARBA00004569"/>
    </source>
</evidence>
<comment type="subcellular location">
    <subcellularLocation>
        <location evidence="3">Mitochondrion inner membrane</location>
        <topology evidence="3">Peripheral membrane protein</topology>
    </subcellularLocation>
    <subcellularLocation>
        <location evidence="2">Mitochondrion intermembrane space</location>
    </subcellularLocation>
</comment>
<organism evidence="14 18">
    <name type="scientific">Didymodactylos carnosus</name>
    <dbReference type="NCBI Taxonomy" id="1234261"/>
    <lineage>
        <taxon>Eukaryota</taxon>
        <taxon>Metazoa</taxon>
        <taxon>Spiralia</taxon>
        <taxon>Gnathifera</taxon>
        <taxon>Rotifera</taxon>
        <taxon>Eurotatoria</taxon>
        <taxon>Bdelloidea</taxon>
        <taxon>Philodinida</taxon>
        <taxon>Philodinidae</taxon>
        <taxon>Didymodactylos</taxon>
    </lineage>
</organism>
<evidence type="ECO:0000256" key="3">
    <source>
        <dbReference type="ARBA" id="ARBA00004637"/>
    </source>
</evidence>
<evidence type="ECO:0000256" key="11">
    <source>
        <dbReference type="ARBA" id="ARBA00023157"/>
    </source>
</evidence>
<dbReference type="InterPro" id="IPR019342">
    <property type="entry name" value="NADH_UbQ_OxRdtase_FeS-su5"/>
</dbReference>
<dbReference type="Proteomes" id="UP000677228">
    <property type="component" value="Unassembled WGS sequence"/>
</dbReference>
<name>A0A813RJP9_9BILA</name>
<evidence type="ECO:0000313" key="17">
    <source>
        <dbReference type="EMBL" id="CAF3854777.1"/>
    </source>
</evidence>
<evidence type="ECO:0000256" key="5">
    <source>
        <dbReference type="ARBA" id="ARBA00022448"/>
    </source>
</evidence>
<feature type="region of interest" description="Disordered" evidence="13">
    <location>
        <begin position="1"/>
        <end position="27"/>
    </location>
</feature>
<protein>
    <recommendedName>
        <fullName evidence="19">NADH dehydrogenase [ubiquinone] iron-sulfur protein 5</fullName>
    </recommendedName>
</protein>
<keyword evidence="8" id="KW-0249">Electron transport</keyword>
<accession>A0A813RJP9</accession>
<dbReference type="GO" id="GO:0005743">
    <property type="term" value="C:mitochondrial inner membrane"/>
    <property type="evidence" value="ECO:0007669"/>
    <property type="project" value="UniProtKB-SubCell"/>
</dbReference>
<dbReference type="OrthoDB" id="9993853at2759"/>
<proteinExistence type="inferred from homology"/>
<keyword evidence="7" id="KW-0999">Mitochondrion inner membrane</keyword>
<keyword evidence="6" id="KW-0679">Respiratory chain</keyword>
<evidence type="ECO:0000256" key="13">
    <source>
        <dbReference type="SAM" id="MobiDB-lite"/>
    </source>
</evidence>
<dbReference type="Proteomes" id="UP000681722">
    <property type="component" value="Unassembled WGS sequence"/>
</dbReference>
<evidence type="ECO:0000256" key="1">
    <source>
        <dbReference type="ARBA" id="ARBA00003195"/>
    </source>
</evidence>
<evidence type="ECO:0008006" key="19">
    <source>
        <dbReference type="Google" id="ProtNLM"/>
    </source>
</evidence>
<dbReference type="AlphaFoldDB" id="A0A813RJP9"/>
<evidence type="ECO:0000256" key="8">
    <source>
        <dbReference type="ARBA" id="ARBA00022982"/>
    </source>
</evidence>
<dbReference type="GO" id="GO:0005758">
    <property type="term" value="C:mitochondrial intermembrane space"/>
    <property type="evidence" value="ECO:0007669"/>
    <property type="project" value="UniProtKB-SubCell"/>
</dbReference>
<comment type="similarity">
    <text evidence="4">Belongs to the complex I NDUFS5 subunit family.</text>
</comment>
<keyword evidence="5" id="KW-0813">Transport</keyword>